<evidence type="ECO:0000313" key="2">
    <source>
        <dbReference type="EMBL" id="MDJ1484078.1"/>
    </source>
</evidence>
<name>A0AAE3QVC4_9BACT</name>
<reference evidence="2" key="1">
    <citation type="submission" date="2023-05" db="EMBL/GenBank/DDBJ databases">
        <authorList>
            <person name="Zhang X."/>
        </authorList>
    </citation>
    <scope>NUCLEOTIDE SEQUENCE</scope>
    <source>
        <strain evidence="2">YF14B1</strain>
    </source>
</reference>
<dbReference type="PANTHER" id="PTHR46246:SF1">
    <property type="entry name" value="GUANOSINE-3',5'-BIS(DIPHOSPHATE) 3'-PYROPHOSPHOHYDROLASE MESH1"/>
    <property type="match status" value="1"/>
</dbReference>
<dbReference type="SUPFAM" id="SSF109604">
    <property type="entry name" value="HD-domain/PDEase-like"/>
    <property type="match status" value="1"/>
</dbReference>
<dbReference type="Pfam" id="PF13328">
    <property type="entry name" value="HD_4"/>
    <property type="match status" value="1"/>
</dbReference>
<organism evidence="2 3">
    <name type="scientific">Xanthocytophaga flava</name>
    <dbReference type="NCBI Taxonomy" id="3048013"/>
    <lineage>
        <taxon>Bacteria</taxon>
        <taxon>Pseudomonadati</taxon>
        <taxon>Bacteroidota</taxon>
        <taxon>Cytophagia</taxon>
        <taxon>Cytophagales</taxon>
        <taxon>Rhodocytophagaceae</taxon>
        <taxon>Xanthocytophaga</taxon>
    </lineage>
</organism>
<dbReference type="Proteomes" id="UP001241110">
    <property type="component" value="Unassembled WGS sequence"/>
</dbReference>
<proteinExistence type="predicted"/>
<dbReference type="EMBL" id="JASJOS010000013">
    <property type="protein sequence ID" value="MDJ1484078.1"/>
    <property type="molecule type" value="Genomic_DNA"/>
</dbReference>
<sequence>MFFTEEIYYKAINFAGEAHHAQFMPGSTIPYVTHLANVCMEVVTALTQSSDSSLNGDLLVCCALLHDILEDTPVSYTEVETLFGTAVAKGVAALTRNTLLPEAEQIPDSLQRILRQPVEIRMVKMADRIDNLRQNPLLWSNSQRKTYQDEAQVILKTLEGCNLYLEEQLRKKINSYNQYLEVV</sequence>
<protein>
    <submittedName>
        <fullName evidence="2">HD domain-containing protein</fullName>
    </submittedName>
</protein>
<feature type="domain" description="HD/PDEase" evidence="1">
    <location>
        <begin position="27"/>
        <end position="141"/>
    </location>
</feature>
<evidence type="ECO:0000259" key="1">
    <source>
        <dbReference type="SMART" id="SM00471"/>
    </source>
</evidence>
<comment type="caution">
    <text evidence="2">The sequence shown here is derived from an EMBL/GenBank/DDBJ whole genome shotgun (WGS) entry which is preliminary data.</text>
</comment>
<dbReference type="SMART" id="SM00471">
    <property type="entry name" value="HDc"/>
    <property type="match status" value="1"/>
</dbReference>
<dbReference type="InterPro" id="IPR052194">
    <property type="entry name" value="MESH1"/>
</dbReference>
<dbReference type="GO" id="GO:0008893">
    <property type="term" value="F:guanosine-3',5'-bis(diphosphate) 3'-diphosphatase activity"/>
    <property type="evidence" value="ECO:0007669"/>
    <property type="project" value="TreeGrafter"/>
</dbReference>
<accession>A0AAE3QVC4</accession>
<dbReference type="PANTHER" id="PTHR46246">
    <property type="entry name" value="GUANOSINE-3',5'-BIS(DIPHOSPHATE) 3'-PYROPHOSPHOHYDROLASE MESH1"/>
    <property type="match status" value="1"/>
</dbReference>
<evidence type="ECO:0000313" key="3">
    <source>
        <dbReference type="Proteomes" id="UP001241110"/>
    </source>
</evidence>
<gene>
    <name evidence="2" type="ORF">QNI16_26510</name>
</gene>
<dbReference type="AlphaFoldDB" id="A0AAE3QVC4"/>
<dbReference type="RefSeq" id="WP_313984875.1">
    <property type="nucleotide sequence ID" value="NZ_JASJOS010000013.1"/>
</dbReference>
<dbReference type="InterPro" id="IPR003607">
    <property type="entry name" value="HD/PDEase_dom"/>
</dbReference>
<dbReference type="CDD" id="cd00077">
    <property type="entry name" value="HDc"/>
    <property type="match status" value="1"/>
</dbReference>
<dbReference type="Gene3D" id="1.10.3210.10">
    <property type="entry name" value="Hypothetical protein af1432"/>
    <property type="match status" value="1"/>
</dbReference>